<protein>
    <submittedName>
        <fullName evidence="1">Uncharacterized protein</fullName>
    </submittedName>
</protein>
<dbReference type="EMBL" id="KP136319">
    <property type="protein sequence ID" value="AJF97633.1"/>
    <property type="molecule type" value="Genomic_DNA"/>
</dbReference>
<dbReference type="Proteomes" id="UP000202511">
    <property type="component" value="Segment"/>
</dbReference>
<dbReference type="RefSeq" id="YP_009119868.1">
    <property type="nucleotide sequence ID" value="NC_026440.1"/>
</dbReference>
<evidence type="ECO:0000313" key="2">
    <source>
        <dbReference type="Proteomes" id="UP000202511"/>
    </source>
</evidence>
<reference evidence="1 2" key="1">
    <citation type="journal article" date="2015" name="Parasitol. Res.">
        <title>Viruses in close associations with free-living amoebae.</title>
        <authorList>
            <person name="Scheid P."/>
        </authorList>
    </citation>
    <scope>NUCLEOTIDE SEQUENCE [LARGE SCALE GENOMIC DNA]</scope>
    <source>
        <strain evidence="1">KlaHel</strain>
    </source>
</reference>
<accession>A0A0B5IXV8</accession>
<name>A0A0B5IXV8_9VIRU</name>
<organism evidence="1 2">
    <name type="scientific">Pandoravirus inopinatum</name>
    <dbReference type="NCBI Taxonomy" id="1605721"/>
    <lineage>
        <taxon>Viruses</taxon>
        <taxon>Pandoravirus</taxon>
    </lineage>
</organism>
<dbReference type="GeneID" id="23462550"/>
<sequence>MLLSRFAVFLQYIPGRFDRTPHPQTLFFDHLCTVHFTVCLAPFATNERTAGSFFFGTNCRRHVPAIMTLFVCGPWVAKLAAVVCCPYCALATSALLVHRAPPQLVPFSFFFHSRKRGIQRHGYTNKNSFLFCR</sequence>
<dbReference type="KEGG" id="vg:23462550"/>
<proteinExistence type="predicted"/>
<evidence type="ECO:0000313" key="1">
    <source>
        <dbReference type="EMBL" id="AJF97633.1"/>
    </source>
</evidence>